<accession>A0ABD2K9S1</accession>
<reference evidence="2 3" key="1">
    <citation type="submission" date="2024-10" db="EMBL/GenBank/DDBJ databases">
        <authorList>
            <person name="Kim D."/>
        </authorList>
    </citation>
    <scope>NUCLEOTIDE SEQUENCE [LARGE SCALE GENOMIC DNA]</scope>
    <source>
        <strain evidence="2">Taebaek</strain>
    </source>
</reference>
<evidence type="ECO:0000313" key="3">
    <source>
        <dbReference type="Proteomes" id="UP001620645"/>
    </source>
</evidence>
<evidence type="ECO:0000256" key="1">
    <source>
        <dbReference type="ARBA" id="ARBA00023002"/>
    </source>
</evidence>
<dbReference type="Gene3D" id="3.40.50.720">
    <property type="entry name" value="NAD(P)-binding Rossmann-like Domain"/>
    <property type="match status" value="1"/>
</dbReference>
<keyword evidence="3" id="KW-1185">Reference proteome</keyword>
<dbReference type="InterPro" id="IPR036291">
    <property type="entry name" value="NAD(P)-bd_dom_sf"/>
</dbReference>
<name>A0ABD2K9S1_HETSC</name>
<evidence type="ECO:0000313" key="2">
    <source>
        <dbReference type="EMBL" id="KAL3099430.1"/>
    </source>
</evidence>
<dbReference type="Proteomes" id="UP001620645">
    <property type="component" value="Unassembled WGS sequence"/>
</dbReference>
<dbReference type="SUPFAM" id="SSF51735">
    <property type="entry name" value="NAD(P)-binding Rossmann-fold domains"/>
    <property type="match status" value="1"/>
</dbReference>
<gene>
    <name evidence="2" type="ORF">niasHS_002885</name>
</gene>
<keyword evidence="1" id="KW-0560">Oxidoreductase</keyword>
<sequence>MPKAHFMRYVLITGATDGIGKQLAYELASNAEENFVIVHGRSRQKCEETIGWLLSGQHRIGHNSLPAPAAGNSHSNVDFVTADFSKLAEVAQMCEEIRLRFPKLNGIVSCASVLPSRRTKSHDGLELTIQVNHLAHVLLWTDLLPLLEHNSPSRLLTVGSMLHNFCSIDWNDLMCERAVYDKFRQYSRSMLMNHLATLYIHRLLFKHKKQFQVTCNVVDAEQHIEKRMELCVVKNNDTATLNHHLSTSDSCLYQHTNAIDTLVRLAERKEFNGISGKYYDANGKEIKLGADTSDVRVQDKLWIESSLICNAILGRKTATESTIENSFKYATIFQ</sequence>
<organism evidence="2 3">
    <name type="scientific">Heterodera schachtii</name>
    <name type="common">Sugarbeet cyst nematode worm</name>
    <name type="synonym">Tylenchus schachtii</name>
    <dbReference type="NCBI Taxonomy" id="97005"/>
    <lineage>
        <taxon>Eukaryota</taxon>
        <taxon>Metazoa</taxon>
        <taxon>Ecdysozoa</taxon>
        <taxon>Nematoda</taxon>
        <taxon>Chromadorea</taxon>
        <taxon>Rhabditida</taxon>
        <taxon>Tylenchina</taxon>
        <taxon>Tylenchomorpha</taxon>
        <taxon>Tylenchoidea</taxon>
        <taxon>Heteroderidae</taxon>
        <taxon>Heteroderinae</taxon>
        <taxon>Heterodera</taxon>
    </lineage>
</organism>
<dbReference type="Pfam" id="PF00106">
    <property type="entry name" value="adh_short"/>
    <property type="match status" value="1"/>
</dbReference>
<comment type="caution">
    <text evidence="2">The sequence shown here is derived from an EMBL/GenBank/DDBJ whole genome shotgun (WGS) entry which is preliminary data.</text>
</comment>
<dbReference type="PANTHER" id="PTHR43157:SF31">
    <property type="entry name" value="PHOSPHATIDYLINOSITOL-GLYCAN BIOSYNTHESIS CLASS F PROTEIN"/>
    <property type="match status" value="1"/>
</dbReference>
<dbReference type="EMBL" id="JBICCN010000039">
    <property type="protein sequence ID" value="KAL3099430.1"/>
    <property type="molecule type" value="Genomic_DNA"/>
</dbReference>
<dbReference type="PANTHER" id="PTHR43157">
    <property type="entry name" value="PHOSPHATIDYLINOSITOL-GLYCAN BIOSYNTHESIS CLASS F PROTEIN-RELATED"/>
    <property type="match status" value="1"/>
</dbReference>
<protein>
    <submittedName>
        <fullName evidence="2">Uncharacterized protein</fullName>
    </submittedName>
</protein>
<dbReference type="InterPro" id="IPR002347">
    <property type="entry name" value="SDR_fam"/>
</dbReference>
<dbReference type="AlphaFoldDB" id="A0ABD2K9S1"/>
<dbReference type="GO" id="GO:0016491">
    <property type="term" value="F:oxidoreductase activity"/>
    <property type="evidence" value="ECO:0007669"/>
    <property type="project" value="UniProtKB-KW"/>
</dbReference>
<proteinExistence type="predicted"/>